<dbReference type="Proteomes" id="UP000185663">
    <property type="component" value="Chromosome I"/>
</dbReference>
<protein>
    <submittedName>
        <fullName evidence="7">Muramoyltetrapeptide carboxypeptidase LdcA (Peptidoglycan recycling)</fullName>
    </submittedName>
</protein>
<evidence type="ECO:0000259" key="5">
    <source>
        <dbReference type="Pfam" id="PF02016"/>
    </source>
</evidence>
<proteinExistence type="inferred from homology"/>
<feature type="active site" description="Nucleophile" evidence="3">
    <location>
        <position position="112"/>
    </location>
</feature>
<evidence type="ECO:0000256" key="3">
    <source>
        <dbReference type="PIRSR" id="PIRSR028757-1"/>
    </source>
</evidence>
<feature type="domain" description="LD-carboxypeptidase C-terminal" evidence="6">
    <location>
        <begin position="206"/>
        <end position="325"/>
    </location>
</feature>
<dbReference type="SUPFAM" id="SSF52317">
    <property type="entry name" value="Class I glutamine amidotransferase-like"/>
    <property type="match status" value="1"/>
</dbReference>
<evidence type="ECO:0000313" key="8">
    <source>
        <dbReference type="Proteomes" id="UP000185663"/>
    </source>
</evidence>
<feature type="region of interest" description="Disordered" evidence="4">
    <location>
        <begin position="1"/>
        <end position="20"/>
    </location>
</feature>
<dbReference type="InterPro" id="IPR027478">
    <property type="entry name" value="LdcA_N"/>
</dbReference>
<organism evidence="7 8">
    <name type="scientific">Paraoerskovia marina</name>
    <dbReference type="NCBI Taxonomy" id="545619"/>
    <lineage>
        <taxon>Bacteria</taxon>
        <taxon>Bacillati</taxon>
        <taxon>Actinomycetota</taxon>
        <taxon>Actinomycetes</taxon>
        <taxon>Micrococcales</taxon>
        <taxon>Cellulomonadaceae</taxon>
        <taxon>Paraoerskovia</taxon>
    </lineage>
</organism>
<dbReference type="GO" id="GO:0004180">
    <property type="term" value="F:carboxypeptidase activity"/>
    <property type="evidence" value="ECO:0007669"/>
    <property type="project" value="UniProtKB-KW"/>
</dbReference>
<keyword evidence="8" id="KW-1185">Reference proteome</keyword>
<dbReference type="InterPro" id="IPR003507">
    <property type="entry name" value="S66_fam"/>
</dbReference>
<evidence type="ECO:0000313" key="7">
    <source>
        <dbReference type="EMBL" id="SDR83305.1"/>
    </source>
</evidence>
<reference evidence="7 8" key="1">
    <citation type="submission" date="2016-10" db="EMBL/GenBank/DDBJ databases">
        <authorList>
            <person name="de Groot N.N."/>
        </authorList>
    </citation>
    <scope>NUCLEOTIDE SEQUENCE [LARGE SCALE GENOMIC DNA]</scope>
    <source>
        <strain evidence="7 8">DSM 22126</strain>
    </source>
</reference>
<dbReference type="InterPro" id="IPR040921">
    <property type="entry name" value="Peptidase_S66C"/>
</dbReference>
<dbReference type="Pfam" id="PF17676">
    <property type="entry name" value="Peptidase_S66C"/>
    <property type="match status" value="1"/>
</dbReference>
<keyword evidence="7" id="KW-0645">Protease</keyword>
<dbReference type="STRING" id="545619.SAMN04489860_0173"/>
<evidence type="ECO:0000256" key="2">
    <source>
        <dbReference type="ARBA" id="ARBA00022801"/>
    </source>
</evidence>
<evidence type="ECO:0000256" key="1">
    <source>
        <dbReference type="ARBA" id="ARBA00010233"/>
    </source>
</evidence>
<name>A0A1H1MAA8_9CELL</name>
<dbReference type="CDD" id="cd07062">
    <property type="entry name" value="Peptidase_S66_mccF_like"/>
    <property type="match status" value="1"/>
</dbReference>
<dbReference type="InterPro" id="IPR029062">
    <property type="entry name" value="Class_I_gatase-like"/>
</dbReference>
<dbReference type="Gene3D" id="3.40.50.10740">
    <property type="entry name" value="Class I glutamine amidotransferase-like"/>
    <property type="match status" value="1"/>
</dbReference>
<comment type="similarity">
    <text evidence="1">Belongs to the peptidase S66 family.</text>
</comment>
<keyword evidence="2" id="KW-0378">Hydrolase</keyword>
<dbReference type="AlphaFoldDB" id="A0A1H1MAA8"/>
<dbReference type="eggNOG" id="COG1619">
    <property type="taxonomic scope" value="Bacteria"/>
</dbReference>
<dbReference type="PANTHER" id="PTHR30237">
    <property type="entry name" value="MURAMOYLTETRAPEPTIDE CARBOXYPEPTIDASE"/>
    <property type="match status" value="1"/>
</dbReference>
<dbReference type="Gene3D" id="3.50.30.60">
    <property type="entry name" value="LD-carboxypeptidase A C-terminal domain-like"/>
    <property type="match status" value="1"/>
</dbReference>
<dbReference type="InterPro" id="IPR040449">
    <property type="entry name" value="Peptidase_S66_N"/>
</dbReference>
<evidence type="ECO:0000256" key="4">
    <source>
        <dbReference type="SAM" id="MobiDB-lite"/>
    </source>
</evidence>
<dbReference type="SUPFAM" id="SSF141986">
    <property type="entry name" value="LD-carboxypeptidase A C-terminal domain-like"/>
    <property type="match status" value="1"/>
</dbReference>
<evidence type="ECO:0000259" key="6">
    <source>
        <dbReference type="Pfam" id="PF17676"/>
    </source>
</evidence>
<accession>A0A1H1MAA8</accession>
<feature type="domain" description="LD-carboxypeptidase N-terminal" evidence="5">
    <location>
        <begin position="14"/>
        <end position="132"/>
    </location>
</feature>
<feature type="active site" description="Charge relay system" evidence="3">
    <location>
        <position position="245"/>
    </location>
</feature>
<dbReference type="PIRSF" id="PIRSF028757">
    <property type="entry name" value="LD-carboxypeptidase"/>
    <property type="match status" value="1"/>
</dbReference>
<gene>
    <name evidence="7" type="ORF">SAMN04489860_0173</name>
</gene>
<dbReference type="RefSeq" id="WP_083371224.1">
    <property type="nucleotide sequence ID" value="NZ_LT629776.1"/>
</dbReference>
<keyword evidence="7" id="KW-0121">Carboxypeptidase</keyword>
<dbReference type="PANTHER" id="PTHR30237:SF5">
    <property type="entry name" value="CARBOXYPEPTIDASE VC_A0337-RELATED"/>
    <property type="match status" value="1"/>
</dbReference>
<dbReference type="Pfam" id="PF02016">
    <property type="entry name" value="Peptidase_S66"/>
    <property type="match status" value="1"/>
</dbReference>
<dbReference type="InterPro" id="IPR027461">
    <property type="entry name" value="Carboxypeptidase_A_C_sf"/>
</dbReference>
<dbReference type="OrthoDB" id="9807329at2"/>
<feature type="active site" description="Charge relay system" evidence="3">
    <location>
        <position position="311"/>
    </location>
</feature>
<dbReference type="EMBL" id="LT629776">
    <property type="protein sequence ID" value="SDR83305.1"/>
    <property type="molecule type" value="Genomic_DNA"/>
</dbReference>
<sequence length="340" mass="35734">MIRYPRPLAPGDTVGVTSPSAGVPDELSARLAVAVTAVEDRGFTVRVGDLMDGSGLTSGTADARGEELTALMTNGDVRAVVPPWGGATAIDLLPRLDWDALAADPTWLVGYSDVSTILLPLTLRTGVATLYGQNLMDTPYRVPSPLLSWLDVATAPAGSVLTQGSAPFHRLSGFDDYATHPAVAEYTLETPGGWRRLDGSGEVDVEGRLVGGCLETVSPLTGTPFGDVSAFAEQHAPEGLVVYLESSRSDASDVSRMLLGLRYAGWFDHANAVLLGTTRGEELPDLTHDDAARHALGDLGIPLIGGVDCGHVPPHLALVNGSLARVVHSSERSTIEQRLV</sequence>